<feature type="non-terminal residue" evidence="1">
    <location>
        <position position="1"/>
    </location>
</feature>
<name>A0A9N7NNP4_STRHE</name>
<reference evidence="1" key="1">
    <citation type="submission" date="2019-12" db="EMBL/GenBank/DDBJ databases">
        <authorList>
            <person name="Scholes J."/>
        </authorList>
    </citation>
    <scope>NUCLEOTIDE SEQUENCE</scope>
</reference>
<feature type="non-terminal residue" evidence="1">
    <location>
        <position position="148"/>
    </location>
</feature>
<dbReference type="OrthoDB" id="1804788at2759"/>
<dbReference type="AlphaFoldDB" id="A0A9N7NNP4"/>
<protein>
    <submittedName>
        <fullName evidence="1">Uncharacterized protein</fullName>
    </submittedName>
</protein>
<evidence type="ECO:0000313" key="1">
    <source>
        <dbReference type="EMBL" id="CAA0834321.1"/>
    </source>
</evidence>
<keyword evidence="2" id="KW-1185">Reference proteome</keyword>
<proteinExistence type="predicted"/>
<dbReference type="Proteomes" id="UP001153555">
    <property type="component" value="Unassembled WGS sequence"/>
</dbReference>
<comment type="caution">
    <text evidence="1">The sequence shown here is derived from an EMBL/GenBank/DDBJ whole genome shotgun (WGS) entry which is preliminary data.</text>
</comment>
<evidence type="ECO:0000313" key="2">
    <source>
        <dbReference type="Proteomes" id="UP001153555"/>
    </source>
</evidence>
<dbReference type="EMBL" id="CACSLK010028006">
    <property type="protein sequence ID" value="CAA0834321.1"/>
    <property type="molecule type" value="Genomic_DNA"/>
</dbReference>
<organism evidence="1 2">
    <name type="scientific">Striga hermonthica</name>
    <name type="common">Purple witchweed</name>
    <name type="synonym">Buchnera hermonthica</name>
    <dbReference type="NCBI Taxonomy" id="68872"/>
    <lineage>
        <taxon>Eukaryota</taxon>
        <taxon>Viridiplantae</taxon>
        <taxon>Streptophyta</taxon>
        <taxon>Embryophyta</taxon>
        <taxon>Tracheophyta</taxon>
        <taxon>Spermatophyta</taxon>
        <taxon>Magnoliopsida</taxon>
        <taxon>eudicotyledons</taxon>
        <taxon>Gunneridae</taxon>
        <taxon>Pentapetalae</taxon>
        <taxon>asterids</taxon>
        <taxon>lamiids</taxon>
        <taxon>Lamiales</taxon>
        <taxon>Orobanchaceae</taxon>
        <taxon>Buchnereae</taxon>
        <taxon>Striga</taxon>
    </lineage>
</organism>
<sequence length="148" mass="16593">TSWRIPFAHNLNLAGIHLNASSCHNVAKECHTVQPELALRELSIQLLAAKSLQHNPQMLLVLIDVPGIDQNVVDEHNDELVLERMKDPIHKVHENGRGIVESERNDYKLIVAITGTKSSLRNIRLPDLQLMIARTQVNFLEDAGSSQL</sequence>
<gene>
    <name evidence="1" type="ORF">SHERM_02172</name>
</gene>
<accession>A0A9N7NNP4</accession>